<evidence type="ECO:0000259" key="7">
    <source>
        <dbReference type="Pfam" id="PF14500"/>
    </source>
</evidence>
<name>A0A397IN90_9GLOM</name>
<dbReference type="PANTHER" id="PTHR12891:SF0">
    <property type="entry name" value="MMS19 NUCLEOTIDE EXCISION REPAIR PROTEIN HOMOLOG"/>
    <property type="match status" value="1"/>
</dbReference>
<dbReference type="InterPro" id="IPR011989">
    <property type="entry name" value="ARM-like"/>
</dbReference>
<keyword evidence="4 5" id="KW-0539">Nucleus</keyword>
<evidence type="ECO:0000256" key="4">
    <source>
        <dbReference type="ARBA" id="ARBA00023242"/>
    </source>
</evidence>
<evidence type="ECO:0000256" key="5">
    <source>
        <dbReference type="RuleBase" id="RU367072"/>
    </source>
</evidence>
<dbReference type="InterPro" id="IPR029240">
    <property type="entry name" value="MMS19_N"/>
</dbReference>
<feature type="domain" description="MMS19 C-terminal" evidence="6">
    <location>
        <begin position="555"/>
        <end position="1008"/>
    </location>
</feature>
<dbReference type="Gene3D" id="1.25.10.10">
    <property type="entry name" value="Leucine-rich Repeat Variant"/>
    <property type="match status" value="2"/>
</dbReference>
<dbReference type="GO" id="GO:0005634">
    <property type="term" value="C:nucleus"/>
    <property type="evidence" value="ECO:0007669"/>
    <property type="project" value="UniProtKB-SubCell"/>
</dbReference>
<dbReference type="STRING" id="1348612.A0A397IN90"/>
<keyword evidence="5" id="KW-0234">DNA repair</keyword>
<dbReference type="GO" id="GO:0016226">
    <property type="term" value="P:iron-sulfur cluster assembly"/>
    <property type="evidence" value="ECO:0007669"/>
    <property type="project" value="UniProtKB-UniRule"/>
</dbReference>
<evidence type="ECO:0000313" key="8">
    <source>
        <dbReference type="EMBL" id="RHZ75216.1"/>
    </source>
</evidence>
<keyword evidence="5" id="KW-0227">DNA damage</keyword>
<keyword evidence="3" id="KW-0677">Repeat</keyword>
<comment type="caution">
    <text evidence="8">The sequence shown here is derived from an EMBL/GenBank/DDBJ whole genome shotgun (WGS) entry which is preliminary data.</text>
</comment>
<dbReference type="Pfam" id="PF14500">
    <property type="entry name" value="MMS19_N"/>
    <property type="match status" value="1"/>
</dbReference>
<evidence type="ECO:0000256" key="2">
    <source>
        <dbReference type="ARBA" id="ARBA00009340"/>
    </source>
</evidence>
<organism evidence="8 9">
    <name type="scientific">Diversispora epigaea</name>
    <dbReference type="NCBI Taxonomy" id="1348612"/>
    <lineage>
        <taxon>Eukaryota</taxon>
        <taxon>Fungi</taxon>
        <taxon>Fungi incertae sedis</taxon>
        <taxon>Mucoromycota</taxon>
        <taxon>Glomeromycotina</taxon>
        <taxon>Glomeromycetes</taxon>
        <taxon>Diversisporales</taxon>
        <taxon>Diversisporaceae</taxon>
        <taxon>Diversispora</taxon>
    </lineage>
</organism>
<dbReference type="EMBL" id="PQFF01000201">
    <property type="protein sequence ID" value="RHZ75216.1"/>
    <property type="molecule type" value="Genomic_DNA"/>
</dbReference>
<dbReference type="SUPFAM" id="SSF48371">
    <property type="entry name" value="ARM repeat"/>
    <property type="match status" value="2"/>
</dbReference>
<reference evidence="8 9" key="1">
    <citation type="submission" date="2018-08" db="EMBL/GenBank/DDBJ databases">
        <title>Genome and evolution of the arbuscular mycorrhizal fungus Diversispora epigaea (formerly Glomus versiforme) and its bacterial endosymbionts.</title>
        <authorList>
            <person name="Sun X."/>
            <person name="Fei Z."/>
            <person name="Harrison M."/>
        </authorList>
    </citation>
    <scope>NUCLEOTIDE SEQUENCE [LARGE SCALE GENOMIC DNA]</scope>
    <source>
        <strain evidence="8 9">IT104</strain>
    </source>
</reference>
<proteinExistence type="inferred from homology"/>
<dbReference type="AlphaFoldDB" id="A0A397IN90"/>
<evidence type="ECO:0000256" key="1">
    <source>
        <dbReference type="ARBA" id="ARBA00004123"/>
    </source>
</evidence>
<dbReference type="GO" id="GO:0051604">
    <property type="term" value="P:protein maturation"/>
    <property type="evidence" value="ECO:0007669"/>
    <property type="project" value="UniProtKB-UniRule"/>
</dbReference>
<accession>A0A397IN90</accession>
<comment type="subcellular location">
    <subcellularLocation>
        <location evidence="1 5">Nucleus</location>
    </subcellularLocation>
</comment>
<protein>
    <recommendedName>
        <fullName evidence="5">MMS19 nucleotide excision repair protein</fullName>
    </recommendedName>
</protein>
<dbReference type="OrthoDB" id="342900at2759"/>
<dbReference type="InterPro" id="IPR024687">
    <property type="entry name" value="MMS19_C"/>
</dbReference>
<dbReference type="Pfam" id="PF12460">
    <property type="entry name" value="MMS19_C"/>
    <property type="match status" value="1"/>
</dbReference>
<dbReference type="GO" id="GO:0097361">
    <property type="term" value="C:cytosolic [4Fe-4S] assembly targeting complex"/>
    <property type="evidence" value="ECO:0007669"/>
    <property type="project" value="UniProtKB-UniRule"/>
</dbReference>
<dbReference type="InterPro" id="IPR016024">
    <property type="entry name" value="ARM-type_fold"/>
</dbReference>
<evidence type="ECO:0000256" key="3">
    <source>
        <dbReference type="ARBA" id="ARBA00022737"/>
    </source>
</evidence>
<evidence type="ECO:0000313" key="9">
    <source>
        <dbReference type="Proteomes" id="UP000266861"/>
    </source>
</evidence>
<evidence type="ECO:0000259" key="6">
    <source>
        <dbReference type="Pfam" id="PF12460"/>
    </source>
</evidence>
<comment type="function">
    <text evidence="5">Key component of the cytosolic iron-sulfur protein assembly (CIA) complex, a multiprotein complex that mediates the incorporation of iron-sulfur cluster into apoproteins specifically involved in DNA metabolism and genomic integrity. In the CIA complex, MMS19 acts as an adapter between early-acting CIA components and a subset of cellular target iron-sulfur proteins.</text>
</comment>
<dbReference type="GO" id="GO:0006281">
    <property type="term" value="P:DNA repair"/>
    <property type="evidence" value="ECO:0007669"/>
    <property type="project" value="UniProtKB-UniRule"/>
</dbReference>
<feature type="domain" description="MMS19 N-terminal" evidence="7">
    <location>
        <begin position="41"/>
        <end position="301"/>
    </location>
</feature>
<dbReference type="Proteomes" id="UP000266861">
    <property type="component" value="Unassembled WGS sequence"/>
</dbReference>
<keyword evidence="9" id="KW-1185">Reference proteome</keyword>
<sequence length="1058" mass="119292">MERLARSYMITPNDATDDSGSIVSSIVQNIWSGQLSLLAFVTSLEEFLTSEESSIRAKGTGLLSAVLTECPQEQVNLAAVNVLVDFYCERLSDTTCVPELILGLVSISQFNSFREECAIKVSKSIFSNLKVQNYQQTTRHGVFLIFDVLLHSHLNACKKLGTEFVKGFIQAMDGEKDPRNLLLAFSLVKLIIKEFDISQHVEELFEVTFCYFPITFRPPPDDPYGITSDDLKISLRECLSETPKFAKNAMPLFLEKLTSSSGNAKKDSMETLAACAPVYGTENIVPYIDDLWEYLKDEIFNAKDDSFEVIALETIRSLVVTLSAGVIGKSDHLQQFLKTVVTECMENLKVPELKLSKPCGRILKYCAMASDPSYNLIILATLHGLFDQYGHSDLATRKKAILEILMEFIVAAQNLYGTIEINNDSQIELDDDFSIPLISFKKDLLRMFSSALMKTDEYSELRLCGLRGLHGMILLKQFLSDHEIEDILKYFNQIILIQDNDQDIIKDTLKYLGDIAHYKPLTVLKITIPIFISQLPSDYESLKLDNIHGTKYSKVLGAISEISIERIIFEALVPEILVKLDGVNTFSSNLSKEYIESLLHTLHTLFVKKSSLNHDDISKYANILIPHLIAKCVGPTLEIRKNHDDKGEEYCDDVFCDLKIIQTIAGIISIVTKNMNSREQTMFITQIFELFTQGNLQFIPFSEIEKNKHVIAFNPLMIESSSAQKNLTLLFTAAVGYMRQEVSCSIPNIPDFLSRIVNASLISNNKIYQNSLAQLAASILNKWNQENELENFIKIHVMGELVRYLPSHSSIGESESNRIASLHIFVWLTKALVLRTHPAGYECTNYIIELFNDDTLGKKASSDGFKIIIGDSDLLNKQSFAIIKILYKQRFFDYVMPKLVQGFTESSGDAKHNYLIALSNLLRNIPKQILMSEISPVFPLLVHSLSLPDPDLKASTIDTFYLIALEMPHIISEHVSTLIPLLLSLTNVEDGNTIKVRVAALQCLSVFPDTVPFDVLYPFKSKILRDLGDVLDDKKRIVRKEAVNCRSRWFLFTGPKSS</sequence>
<comment type="similarity">
    <text evidence="2 5">Belongs to the MET18/MMS19 family.</text>
</comment>
<dbReference type="PANTHER" id="PTHR12891">
    <property type="entry name" value="DNA REPAIR/TRANSCRIPTION PROTEIN MET18/MMS19"/>
    <property type="match status" value="1"/>
</dbReference>
<gene>
    <name evidence="8" type="ORF">Glove_216g121</name>
</gene>
<dbReference type="InterPro" id="IPR039920">
    <property type="entry name" value="MMS19"/>
</dbReference>